<dbReference type="HOGENOM" id="CLU_1504545_0_0_1"/>
<organism evidence="1 2">
    <name type="scientific">Uncinula necator</name>
    <name type="common">Grape powdery mildew</name>
    <dbReference type="NCBI Taxonomy" id="52586"/>
    <lineage>
        <taxon>Eukaryota</taxon>
        <taxon>Fungi</taxon>
        <taxon>Dikarya</taxon>
        <taxon>Ascomycota</taxon>
        <taxon>Pezizomycotina</taxon>
        <taxon>Leotiomycetes</taxon>
        <taxon>Erysiphales</taxon>
        <taxon>Erysiphaceae</taxon>
        <taxon>Erysiphe</taxon>
    </lineage>
</organism>
<dbReference type="Proteomes" id="UP000030854">
    <property type="component" value="Unassembled WGS sequence"/>
</dbReference>
<name>A0A0B1P9F4_UNCNE</name>
<evidence type="ECO:0000313" key="2">
    <source>
        <dbReference type="Proteomes" id="UP000030854"/>
    </source>
</evidence>
<gene>
    <name evidence="1" type="ORF">EV44_g3596</name>
</gene>
<accession>A0A0B1P9F4</accession>
<dbReference type="EMBL" id="JNVN01000446">
    <property type="protein sequence ID" value="KHJ35287.1"/>
    <property type="molecule type" value="Genomic_DNA"/>
</dbReference>
<comment type="caution">
    <text evidence="1">The sequence shown here is derived from an EMBL/GenBank/DDBJ whole genome shotgun (WGS) entry which is preliminary data.</text>
</comment>
<sequence length="179" mass="20099">MLPKNSGKCLKRLNTRKGSRTENKTKTKAKISADSVSVKVDNKKAYSRETLTQSDFNIDPKTIFPRVNPEHKAFHFVAVLRGRYDEKSRWKKVTLSPGISQADQGSELSIISQGLVNAMAFPRYTLSREKDDSGLFVSTADGGATELKEFTCFNVGVSGIWRRVYAFITIQENVQRQSC</sequence>
<evidence type="ECO:0000313" key="1">
    <source>
        <dbReference type="EMBL" id="KHJ35287.1"/>
    </source>
</evidence>
<protein>
    <submittedName>
        <fullName evidence="1">Uncharacterized protein</fullName>
    </submittedName>
</protein>
<dbReference type="AlphaFoldDB" id="A0A0B1P9F4"/>
<keyword evidence="2" id="KW-1185">Reference proteome</keyword>
<reference evidence="1 2" key="1">
    <citation type="journal article" date="2014" name="BMC Genomics">
        <title>Adaptive genomic structural variation in the grape powdery mildew pathogen, Erysiphe necator.</title>
        <authorList>
            <person name="Jones L."/>
            <person name="Riaz S."/>
            <person name="Morales-Cruz A."/>
            <person name="Amrine K.C."/>
            <person name="McGuire B."/>
            <person name="Gubler W.D."/>
            <person name="Walker M.A."/>
            <person name="Cantu D."/>
        </authorList>
    </citation>
    <scope>NUCLEOTIDE SEQUENCE [LARGE SCALE GENOMIC DNA]</scope>
    <source>
        <strain evidence="2">c</strain>
    </source>
</reference>
<proteinExistence type="predicted"/>